<dbReference type="AlphaFoldDB" id="A0A3B0XY81"/>
<dbReference type="CDD" id="cd00254">
    <property type="entry name" value="LT-like"/>
    <property type="match status" value="1"/>
</dbReference>
<dbReference type="Gene3D" id="1.10.530.10">
    <property type="match status" value="1"/>
</dbReference>
<reference evidence="3" key="1">
    <citation type="submission" date="2018-06" db="EMBL/GenBank/DDBJ databases">
        <authorList>
            <person name="Zhirakovskaya E."/>
        </authorList>
    </citation>
    <scope>NUCLEOTIDE SEQUENCE</scope>
</reference>
<organism evidence="3">
    <name type="scientific">hydrothermal vent metagenome</name>
    <dbReference type="NCBI Taxonomy" id="652676"/>
    <lineage>
        <taxon>unclassified sequences</taxon>
        <taxon>metagenomes</taxon>
        <taxon>ecological metagenomes</taxon>
    </lineage>
</organism>
<dbReference type="InterPro" id="IPR008258">
    <property type="entry name" value="Transglycosylase_SLT_dom_1"/>
</dbReference>
<dbReference type="SUPFAM" id="SSF53955">
    <property type="entry name" value="Lysozyme-like"/>
    <property type="match status" value="1"/>
</dbReference>
<feature type="domain" description="Transglycosylase SLT" evidence="2">
    <location>
        <begin position="132"/>
        <end position="229"/>
    </location>
</feature>
<keyword evidence="1" id="KW-0812">Transmembrane</keyword>
<dbReference type="EMBL" id="UOFM01000020">
    <property type="protein sequence ID" value="VAW72491.1"/>
    <property type="molecule type" value="Genomic_DNA"/>
</dbReference>
<accession>A0A3B0XY81</accession>
<proteinExistence type="predicted"/>
<feature type="transmembrane region" description="Helical" evidence="1">
    <location>
        <begin position="52"/>
        <end position="73"/>
    </location>
</feature>
<protein>
    <submittedName>
        <fullName evidence="3">FIG016425: Soluble lytic murein transglycosylase and related regulatory proteins (Some contain LysM/invasin domains)</fullName>
    </submittedName>
</protein>
<dbReference type="Pfam" id="PF01464">
    <property type="entry name" value="SLT"/>
    <property type="match status" value="1"/>
</dbReference>
<keyword evidence="1" id="KW-1133">Transmembrane helix</keyword>
<sequence>MARLSASLHHYWSRGKTPSCRQKPVSHVVNAVDTGLRRYDERHSNQNISGEICALVYLFPLLILLFCGAATAATQERPDAEMRQLLISAVQSSDSFEDRFDAEVWLTDMSKRLASRISDPEERLLILKTAHYEATRSNLPPEMVLALIQVESNFDRFAISHAGARGLMQVMPFWLDEIGRPDDDLFDIHTNLRMGCTILRLYLDREKGNRTRALARYNGSVGKVWYPQRVFKALSNRWYRL</sequence>
<evidence type="ECO:0000313" key="3">
    <source>
        <dbReference type="EMBL" id="VAW72491.1"/>
    </source>
</evidence>
<dbReference type="PANTHER" id="PTHR37423:SF2">
    <property type="entry name" value="MEMBRANE-BOUND LYTIC MUREIN TRANSGLYCOSYLASE C"/>
    <property type="match status" value="1"/>
</dbReference>
<name>A0A3B0XY81_9ZZZZ</name>
<keyword evidence="1" id="KW-0472">Membrane</keyword>
<gene>
    <name evidence="3" type="ORF">MNBD_GAMMA14-522</name>
</gene>
<evidence type="ECO:0000256" key="1">
    <source>
        <dbReference type="SAM" id="Phobius"/>
    </source>
</evidence>
<dbReference type="InterPro" id="IPR023346">
    <property type="entry name" value="Lysozyme-like_dom_sf"/>
</dbReference>
<evidence type="ECO:0000259" key="2">
    <source>
        <dbReference type="Pfam" id="PF01464"/>
    </source>
</evidence>
<dbReference type="PANTHER" id="PTHR37423">
    <property type="entry name" value="SOLUBLE LYTIC MUREIN TRANSGLYCOSYLASE-RELATED"/>
    <property type="match status" value="1"/>
</dbReference>